<dbReference type="PANTHER" id="PTHR35807">
    <property type="entry name" value="TRANSCRIPTIONAL REGULATOR REDD-RELATED"/>
    <property type="match status" value="1"/>
</dbReference>
<evidence type="ECO:0000313" key="1">
    <source>
        <dbReference type="EMBL" id="PZW19349.1"/>
    </source>
</evidence>
<dbReference type="EMBL" id="QKUF01000048">
    <property type="protein sequence ID" value="PZW19349.1"/>
    <property type="molecule type" value="Genomic_DNA"/>
</dbReference>
<name>A0A326TTR5_THEHA</name>
<organism evidence="1 2">
    <name type="scientific">Thermosporothrix hazakensis</name>
    <dbReference type="NCBI Taxonomy" id="644383"/>
    <lineage>
        <taxon>Bacteria</taxon>
        <taxon>Bacillati</taxon>
        <taxon>Chloroflexota</taxon>
        <taxon>Ktedonobacteria</taxon>
        <taxon>Ktedonobacterales</taxon>
        <taxon>Thermosporotrichaceae</taxon>
        <taxon>Thermosporothrix</taxon>
    </lineage>
</organism>
<dbReference type="InterPro" id="IPR051677">
    <property type="entry name" value="AfsR-DnrI-RedD_regulator"/>
</dbReference>
<evidence type="ECO:0008006" key="3">
    <source>
        <dbReference type="Google" id="ProtNLM"/>
    </source>
</evidence>
<evidence type="ECO:0000313" key="2">
    <source>
        <dbReference type="Proteomes" id="UP000248806"/>
    </source>
</evidence>
<comment type="caution">
    <text evidence="1">The sequence shown here is derived from an EMBL/GenBank/DDBJ whole genome shotgun (WGS) entry which is preliminary data.</text>
</comment>
<sequence length="311" mass="36492">MQEDRQRKRRQQTRIRFSTFGPMHLELCGQGRPKGIIPQKSAVFRGLLTILLCAEKYSLSRWRLAQLLWPHVEDARSRIHRLDVALSSDRLHRVDPELERRMLFVEEERRRITLRGPLWWDVAAFLTLVKEAETSQEQPEVALPLWQEAEQLSRRGLFLSDDLEAPWYELQAVRAVRLRIEKARQQVQRGLALGLFATAKALEEAHLQLQLYFEQYPTDRAAVEHLLHLADRSHQHQELVLDVLSQVQGRLDAATRARWPLFPQTAYRADEKEKSSSTERLLLSRYPTFSTSFRLKHLIYRDFLGDLTRSA</sequence>
<gene>
    <name evidence="1" type="ORF">EI42_06103</name>
</gene>
<reference evidence="1 2" key="1">
    <citation type="submission" date="2018-06" db="EMBL/GenBank/DDBJ databases">
        <title>Genomic Encyclopedia of Archaeal and Bacterial Type Strains, Phase II (KMG-II): from individual species to whole genera.</title>
        <authorList>
            <person name="Goeker M."/>
        </authorList>
    </citation>
    <scope>NUCLEOTIDE SEQUENCE [LARGE SCALE GENOMIC DNA]</scope>
    <source>
        <strain evidence="1 2">ATCC BAA-1881</strain>
    </source>
</reference>
<dbReference type="Proteomes" id="UP000248806">
    <property type="component" value="Unassembled WGS sequence"/>
</dbReference>
<proteinExistence type="predicted"/>
<keyword evidence="2" id="KW-1185">Reference proteome</keyword>
<dbReference type="AlphaFoldDB" id="A0A326TTR5"/>
<protein>
    <recommendedName>
        <fullName evidence="3">DNA-binding SARP family transcriptional activator</fullName>
    </recommendedName>
</protein>
<accession>A0A326TTR5</accession>